<evidence type="ECO:0000256" key="1">
    <source>
        <dbReference type="SAM" id="MobiDB-lite"/>
    </source>
</evidence>
<reference evidence="2" key="1">
    <citation type="submission" date="2021-06" db="EMBL/GenBank/DDBJ databases">
        <authorList>
            <person name="Hodson N. C."/>
            <person name="Mongue J. A."/>
            <person name="Jaron S. K."/>
        </authorList>
    </citation>
    <scope>NUCLEOTIDE SEQUENCE</scope>
</reference>
<accession>A0A8J2P1R9</accession>
<evidence type="ECO:0000313" key="3">
    <source>
        <dbReference type="Proteomes" id="UP000708208"/>
    </source>
</evidence>
<name>A0A8J2P1R9_9HEXA</name>
<protein>
    <submittedName>
        <fullName evidence="2">Uncharacterized protein</fullName>
    </submittedName>
</protein>
<feature type="region of interest" description="Disordered" evidence="1">
    <location>
        <begin position="1"/>
        <end position="32"/>
    </location>
</feature>
<organism evidence="2 3">
    <name type="scientific">Allacma fusca</name>
    <dbReference type="NCBI Taxonomy" id="39272"/>
    <lineage>
        <taxon>Eukaryota</taxon>
        <taxon>Metazoa</taxon>
        <taxon>Ecdysozoa</taxon>
        <taxon>Arthropoda</taxon>
        <taxon>Hexapoda</taxon>
        <taxon>Collembola</taxon>
        <taxon>Symphypleona</taxon>
        <taxon>Sminthuridae</taxon>
        <taxon>Allacma</taxon>
    </lineage>
</organism>
<comment type="caution">
    <text evidence="2">The sequence shown here is derived from an EMBL/GenBank/DDBJ whole genome shotgun (WGS) entry which is preliminary data.</text>
</comment>
<dbReference type="Proteomes" id="UP000708208">
    <property type="component" value="Unassembled WGS sequence"/>
</dbReference>
<evidence type="ECO:0000313" key="2">
    <source>
        <dbReference type="EMBL" id="CAG7728735.1"/>
    </source>
</evidence>
<gene>
    <name evidence="2" type="ORF">AFUS01_LOCUS17495</name>
</gene>
<sequence>MGQVTDGPSVGVDVNEADRKIDDADLTSHEDRHSQAIDGIHIDVPVAAVKVEKIYNKCSHYAGATHVLTSVYERKKCRSKGWSHSRYIWTVLYNHGT</sequence>
<dbReference type="EMBL" id="CAJVCH010167725">
    <property type="protein sequence ID" value="CAG7728735.1"/>
    <property type="molecule type" value="Genomic_DNA"/>
</dbReference>
<feature type="compositionally biased region" description="Basic and acidic residues" evidence="1">
    <location>
        <begin position="16"/>
        <end position="32"/>
    </location>
</feature>
<dbReference type="AlphaFoldDB" id="A0A8J2P1R9"/>
<keyword evidence="3" id="KW-1185">Reference proteome</keyword>
<proteinExistence type="predicted"/>